<dbReference type="OrthoDB" id="1429026at2759"/>
<keyword evidence="1" id="KW-0812">Transmembrane</keyword>
<feature type="domain" description="Reverse transcriptase Ty1/copia-type" evidence="2">
    <location>
        <begin position="12"/>
        <end position="184"/>
    </location>
</feature>
<proteinExistence type="predicted"/>
<comment type="caution">
    <text evidence="3">The sequence shown here is derived from an EMBL/GenBank/DDBJ whole genome shotgun (WGS) entry which is preliminary data.</text>
</comment>
<reference evidence="4" key="1">
    <citation type="submission" date="2019-07" db="EMBL/GenBank/DDBJ databases">
        <title>De Novo Assembly of kiwifruit Actinidia rufa.</title>
        <authorList>
            <person name="Sugita-Konishi S."/>
            <person name="Sato K."/>
            <person name="Mori E."/>
            <person name="Abe Y."/>
            <person name="Kisaki G."/>
            <person name="Hamano K."/>
            <person name="Suezawa K."/>
            <person name="Otani M."/>
            <person name="Fukuda T."/>
            <person name="Manabe T."/>
            <person name="Gomi K."/>
            <person name="Tabuchi M."/>
            <person name="Akimitsu K."/>
            <person name="Kataoka I."/>
        </authorList>
    </citation>
    <scope>NUCLEOTIDE SEQUENCE [LARGE SCALE GENOMIC DNA]</scope>
    <source>
        <strain evidence="4">cv. Fuchu</strain>
    </source>
</reference>
<dbReference type="AlphaFoldDB" id="A0A7J0DZQ7"/>
<accession>A0A7J0DZQ7</accession>
<protein>
    <recommendedName>
        <fullName evidence="2">Reverse transcriptase Ty1/copia-type domain-containing protein</fullName>
    </recommendedName>
</protein>
<dbReference type="SUPFAM" id="SSF56672">
    <property type="entry name" value="DNA/RNA polymerases"/>
    <property type="match status" value="1"/>
</dbReference>
<keyword evidence="1" id="KW-1133">Transmembrane helix</keyword>
<keyword evidence="1" id="KW-0472">Membrane</keyword>
<gene>
    <name evidence="3" type="ORF">Acr_00g0096310</name>
</gene>
<organism evidence="3 4">
    <name type="scientific">Actinidia rufa</name>
    <dbReference type="NCBI Taxonomy" id="165716"/>
    <lineage>
        <taxon>Eukaryota</taxon>
        <taxon>Viridiplantae</taxon>
        <taxon>Streptophyta</taxon>
        <taxon>Embryophyta</taxon>
        <taxon>Tracheophyta</taxon>
        <taxon>Spermatophyta</taxon>
        <taxon>Magnoliopsida</taxon>
        <taxon>eudicotyledons</taxon>
        <taxon>Gunneridae</taxon>
        <taxon>Pentapetalae</taxon>
        <taxon>asterids</taxon>
        <taxon>Ericales</taxon>
        <taxon>Actinidiaceae</taxon>
        <taxon>Actinidia</taxon>
    </lineage>
</organism>
<dbReference type="Proteomes" id="UP000585474">
    <property type="component" value="Unassembled WGS sequence"/>
</dbReference>
<feature type="transmembrane region" description="Helical" evidence="1">
    <location>
        <begin position="169"/>
        <end position="192"/>
    </location>
</feature>
<name>A0A7J0DZQ7_9ERIC</name>
<evidence type="ECO:0000259" key="2">
    <source>
        <dbReference type="Pfam" id="PF07727"/>
    </source>
</evidence>
<evidence type="ECO:0000256" key="1">
    <source>
        <dbReference type="SAM" id="Phobius"/>
    </source>
</evidence>
<dbReference type="Pfam" id="PF07727">
    <property type="entry name" value="RVT_2"/>
    <property type="match status" value="1"/>
</dbReference>
<dbReference type="InterPro" id="IPR043502">
    <property type="entry name" value="DNA/RNA_pol_sf"/>
</dbReference>
<dbReference type="EMBL" id="BJWL01000449">
    <property type="protein sequence ID" value="GFS45477.1"/>
    <property type="molecule type" value="Genomic_DNA"/>
</dbReference>
<dbReference type="InterPro" id="IPR013103">
    <property type="entry name" value="RVT_2"/>
</dbReference>
<evidence type="ECO:0000313" key="3">
    <source>
        <dbReference type="EMBL" id="GFS45477.1"/>
    </source>
</evidence>
<keyword evidence="4" id="KW-1185">Reference proteome</keyword>
<evidence type="ECO:0000313" key="4">
    <source>
        <dbReference type="Proteomes" id="UP000585474"/>
    </source>
</evidence>
<sequence length="322" mass="36432">MNDELPALAKTHTWELIPLSSGKNFIGCKWVYKVKTHSDGSLERYKARLVSKDFSQESEIDYDETFALVAKINIVRVLIFVVTTQQWSLFQLDVKNAFLNGSLSEKVFMRPPSSLSSSPILVCCLLWALYGLKQSTCAWYECFQFLVLGIGIQSSAHNSALFIRHTSTGIVLVLLYVDDMIIIGLGLMLSLFPRLNNIYLSKYSNEIIGRAQLIDDKVVDTLIELHAKFSPTGGVPLDDPTVLRILLKKKKQFVVARSTAETEYRTIAHAIAEVVWLHWLLADMGIFVTSHAPLCIQIQRQDIDWRRLRNLQVCSTAGEAMY</sequence>